<evidence type="ECO:0000256" key="2">
    <source>
        <dbReference type="SAM" id="Phobius"/>
    </source>
</evidence>
<dbReference type="AlphaFoldDB" id="A0A1H2LJP6"/>
<keyword evidence="2" id="KW-0812">Transmembrane</keyword>
<feature type="region of interest" description="Disordered" evidence="1">
    <location>
        <begin position="1"/>
        <end position="43"/>
    </location>
</feature>
<evidence type="ECO:0000313" key="3">
    <source>
        <dbReference type="EMBL" id="SDU81240.1"/>
    </source>
</evidence>
<proteinExistence type="predicted"/>
<evidence type="ECO:0008006" key="5">
    <source>
        <dbReference type="Google" id="ProtNLM"/>
    </source>
</evidence>
<accession>A0A1H2LJP6</accession>
<keyword evidence="2" id="KW-0472">Membrane</keyword>
<dbReference type="RefSeq" id="WP_074853897.1">
    <property type="nucleotide sequence ID" value="NZ_FNLM01000036.1"/>
</dbReference>
<protein>
    <recommendedName>
        <fullName evidence="5">DUF4878 domain-containing protein</fullName>
    </recommendedName>
</protein>
<dbReference type="InterPro" id="IPR032710">
    <property type="entry name" value="NTF2-like_dom_sf"/>
</dbReference>
<dbReference type="Gene3D" id="3.10.450.50">
    <property type="match status" value="1"/>
</dbReference>
<dbReference type="Proteomes" id="UP000183180">
    <property type="component" value="Unassembled WGS sequence"/>
</dbReference>
<dbReference type="OrthoDB" id="4427703at2"/>
<evidence type="ECO:0000313" key="4">
    <source>
        <dbReference type="Proteomes" id="UP000183180"/>
    </source>
</evidence>
<sequence>MAKAAGGGPDNKPSGKGAASRNTSRGAASSKKPASGKVGSPNEDVDAALVEEAPPSWKNAWPFFAAAGFVGLVVLAIVLSSISRPAEERVSDDARVQYAINDLYTAKNGPNYVEYRANTCEADLNMPGFPAEAQFVAENQASLDKNGHIEIPEITDLVVDGDRATVKVHWHYKNTPDDKQVVETTVIRENGEWKVCSS</sequence>
<evidence type="ECO:0000256" key="1">
    <source>
        <dbReference type="SAM" id="MobiDB-lite"/>
    </source>
</evidence>
<dbReference type="STRING" id="158898.SAMN04488548_136496"/>
<organism evidence="3 4">
    <name type="scientific">Gordonia westfalica</name>
    <dbReference type="NCBI Taxonomy" id="158898"/>
    <lineage>
        <taxon>Bacteria</taxon>
        <taxon>Bacillati</taxon>
        <taxon>Actinomycetota</taxon>
        <taxon>Actinomycetes</taxon>
        <taxon>Mycobacteriales</taxon>
        <taxon>Gordoniaceae</taxon>
        <taxon>Gordonia</taxon>
    </lineage>
</organism>
<gene>
    <name evidence="3" type="ORF">SAMN04488548_136496</name>
</gene>
<name>A0A1H2LJP6_9ACTN</name>
<reference evidence="3 4" key="1">
    <citation type="submission" date="2016-10" db="EMBL/GenBank/DDBJ databases">
        <authorList>
            <person name="de Groot N.N."/>
        </authorList>
    </citation>
    <scope>NUCLEOTIDE SEQUENCE [LARGE SCALE GENOMIC DNA]</scope>
    <source>
        <strain evidence="3 4">DSM 44215</strain>
    </source>
</reference>
<keyword evidence="2" id="KW-1133">Transmembrane helix</keyword>
<feature type="transmembrane region" description="Helical" evidence="2">
    <location>
        <begin position="60"/>
        <end position="79"/>
    </location>
</feature>
<dbReference type="EMBL" id="FNLM01000036">
    <property type="protein sequence ID" value="SDU81240.1"/>
    <property type="molecule type" value="Genomic_DNA"/>
</dbReference>
<dbReference type="SUPFAM" id="SSF54427">
    <property type="entry name" value="NTF2-like"/>
    <property type="match status" value="1"/>
</dbReference>